<accession>A0A3G6T391</accession>
<dbReference type="KEGG" id="cben:EG339_02935"/>
<protein>
    <submittedName>
        <fullName evidence="1">Uncharacterized protein</fullName>
    </submittedName>
</protein>
<dbReference type="RefSeq" id="WP_123868783.1">
    <property type="nucleotide sequence ID" value="NZ_CP033932.1"/>
</dbReference>
<gene>
    <name evidence="1" type="ORF">EG339_02935</name>
</gene>
<evidence type="ECO:0000313" key="1">
    <source>
        <dbReference type="EMBL" id="AZB23648.1"/>
    </source>
</evidence>
<proteinExistence type="predicted"/>
<dbReference type="AlphaFoldDB" id="A0A3G6T391"/>
<organism evidence="1 2">
    <name type="scientific">Chryseobacterium bernardetii</name>
    <dbReference type="NCBI Taxonomy" id="1241978"/>
    <lineage>
        <taxon>Bacteria</taxon>
        <taxon>Pseudomonadati</taxon>
        <taxon>Bacteroidota</taxon>
        <taxon>Flavobacteriia</taxon>
        <taxon>Flavobacteriales</taxon>
        <taxon>Weeksellaceae</taxon>
        <taxon>Chryseobacterium group</taxon>
        <taxon>Chryseobacterium</taxon>
    </lineage>
</organism>
<dbReference type="EMBL" id="CP033932">
    <property type="protein sequence ID" value="AZB23648.1"/>
    <property type="molecule type" value="Genomic_DNA"/>
</dbReference>
<dbReference type="Proteomes" id="UP000271193">
    <property type="component" value="Chromosome"/>
</dbReference>
<name>A0A3G6T391_9FLAO</name>
<sequence>MSLDLDYKIAKDYLAKLPVEMRNELITGTLGQKVDKAEKTRIRKFCSDYIKNKIKSGKM</sequence>
<reference evidence="2" key="1">
    <citation type="submission" date="2018-11" db="EMBL/GenBank/DDBJ databases">
        <title>Proposal to divide the Flavobacteriaceae and reorganize its genera based on Amino Acid Identity values calculated from whole genome sequences.</title>
        <authorList>
            <person name="Nicholson A.C."/>
            <person name="Gulvik C.A."/>
            <person name="Whitney A.M."/>
            <person name="Humrighouse B.W."/>
            <person name="Bell M."/>
            <person name="Holmes B."/>
            <person name="Steigerwalt A.G."/>
            <person name="Villarma A."/>
            <person name="Sheth M."/>
            <person name="Batra D."/>
            <person name="Pryor J."/>
            <person name="Bernardet J.-F."/>
            <person name="Hugo C."/>
            <person name="Kampfer P."/>
            <person name="Newman J."/>
            <person name="McQuiston J.R."/>
        </authorList>
    </citation>
    <scope>NUCLEOTIDE SEQUENCE [LARGE SCALE GENOMIC DNA]</scope>
    <source>
        <strain evidence="2">G0229</strain>
    </source>
</reference>
<keyword evidence="2" id="KW-1185">Reference proteome</keyword>
<dbReference type="GeneID" id="99063755"/>
<evidence type="ECO:0000313" key="2">
    <source>
        <dbReference type="Proteomes" id="UP000271193"/>
    </source>
</evidence>